<dbReference type="PANTHER" id="PTHR48106">
    <property type="entry name" value="QUINONE OXIDOREDUCTASE PIG3-RELATED"/>
    <property type="match status" value="1"/>
</dbReference>
<dbReference type="CDD" id="cd05286">
    <property type="entry name" value="QOR2"/>
    <property type="match status" value="1"/>
</dbReference>
<dbReference type="InterPro" id="IPR047618">
    <property type="entry name" value="QOR-like"/>
</dbReference>
<dbReference type="InterPro" id="IPR013154">
    <property type="entry name" value="ADH-like_N"/>
</dbReference>
<dbReference type="Pfam" id="PF00107">
    <property type="entry name" value="ADH_zinc_N"/>
    <property type="match status" value="1"/>
</dbReference>
<dbReference type="GO" id="GO:0003960">
    <property type="term" value="F:quinone reductase (NADPH) activity"/>
    <property type="evidence" value="ECO:0007669"/>
    <property type="project" value="InterPro"/>
</dbReference>
<dbReference type="AlphaFoldDB" id="A0AAW1KU43"/>
<dbReference type="SUPFAM" id="SSF50129">
    <property type="entry name" value="GroES-like"/>
    <property type="match status" value="1"/>
</dbReference>
<name>A0AAW1KU43_SAPOF</name>
<reference evidence="4" key="1">
    <citation type="submission" date="2024-03" db="EMBL/GenBank/DDBJ databases">
        <title>WGS assembly of Saponaria officinalis var. Norfolk2.</title>
        <authorList>
            <person name="Jenkins J."/>
            <person name="Shu S."/>
            <person name="Grimwood J."/>
            <person name="Barry K."/>
            <person name="Goodstein D."/>
            <person name="Schmutz J."/>
            <person name="Leebens-Mack J."/>
            <person name="Osbourn A."/>
        </authorList>
    </citation>
    <scope>NUCLEOTIDE SEQUENCE [LARGE SCALE GENOMIC DNA]</scope>
    <source>
        <strain evidence="4">JIC</strain>
    </source>
</reference>
<proteinExistence type="predicted"/>
<sequence length="302" mass="32562">MTCLRGGLVVHNHHNPLSQHSFITQTKTQLSSKSSLFNPYQLPDSSSTYNQSITTKFTIWAHSISHNTQSSATKMVKAIRVYEHGGPEVLKWEDVELGELKEGEIRVRNKAIGLNFIDVYFRKGVYKPSTLPFTPGMEAAGEVVAVGPGLTGRQVGDLVAYAGNPMGSYAEEQILPANRVVPVPSSVDPVTAASVMLKGLTAHCLLRRCFEVQSGHTILVHAAAGGVGSLLCQWGNALGATVIGTVSTKEKAIQAKEDGCHHVIMYKDEDFVTRVNEITEGQGVEVVYDSVGKDTLQGSLDA</sequence>
<keyword evidence="5" id="KW-1185">Reference proteome</keyword>
<dbReference type="SMART" id="SM00829">
    <property type="entry name" value="PKS_ER"/>
    <property type="match status" value="1"/>
</dbReference>
<comment type="caution">
    <text evidence="4">The sequence shown here is derived from an EMBL/GenBank/DDBJ whole genome shotgun (WGS) entry which is preliminary data.</text>
</comment>
<organism evidence="4 5">
    <name type="scientific">Saponaria officinalis</name>
    <name type="common">Common soapwort</name>
    <name type="synonym">Lychnis saponaria</name>
    <dbReference type="NCBI Taxonomy" id="3572"/>
    <lineage>
        <taxon>Eukaryota</taxon>
        <taxon>Viridiplantae</taxon>
        <taxon>Streptophyta</taxon>
        <taxon>Embryophyta</taxon>
        <taxon>Tracheophyta</taxon>
        <taxon>Spermatophyta</taxon>
        <taxon>Magnoliopsida</taxon>
        <taxon>eudicotyledons</taxon>
        <taxon>Gunneridae</taxon>
        <taxon>Pentapetalae</taxon>
        <taxon>Caryophyllales</taxon>
        <taxon>Caryophyllaceae</taxon>
        <taxon>Caryophylleae</taxon>
        <taxon>Saponaria</taxon>
    </lineage>
</organism>
<dbReference type="InterPro" id="IPR036291">
    <property type="entry name" value="NAD(P)-bd_dom_sf"/>
</dbReference>
<gene>
    <name evidence="4" type="ORF">RND81_05G071200</name>
</gene>
<dbReference type="GO" id="GO:0070402">
    <property type="term" value="F:NADPH binding"/>
    <property type="evidence" value="ECO:0007669"/>
    <property type="project" value="TreeGrafter"/>
</dbReference>
<dbReference type="EMBL" id="JBDFQZ010000005">
    <property type="protein sequence ID" value="KAK9724430.1"/>
    <property type="molecule type" value="Genomic_DNA"/>
</dbReference>
<accession>A0AAW1KU43</accession>
<evidence type="ECO:0000259" key="3">
    <source>
        <dbReference type="SMART" id="SM00829"/>
    </source>
</evidence>
<evidence type="ECO:0000256" key="1">
    <source>
        <dbReference type="ARBA" id="ARBA00022857"/>
    </source>
</evidence>
<protein>
    <recommendedName>
        <fullName evidence="3">Enoyl reductase (ER) domain-containing protein</fullName>
    </recommendedName>
</protein>
<dbReference type="Gene3D" id="3.90.180.10">
    <property type="entry name" value="Medium-chain alcohol dehydrogenases, catalytic domain"/>
    <property type="match status" value="1"/>
</dbReference>
<dbReference type="InterPro" id="IPR013149">
    <property type="entry name" value="ADH-like_C"/>
</dbReference>
<dbReference type="Gene3D" id="3.40.50.720">
    <property type="entry name" value="NAD(P)-binding Rossmann-like Domain"/>
    <property type="match status" value="1"/>
</dbReference>
<dbReference type="GO" id="GO:0035925">
    <property type="term" value="F:mRNA 3'-UTR AU-rich region binding"/>
    <property type="evidence" value="ECO:0007669"/>
    <property type="project" value="TreeGrafter"/>
</dbReference>
<keyword evidence="2" id="KW-0560">Oxidoreductase</keyword>
<dbReference type="InterPro" id="IPR020843">
    <property type="entry name" value="ER"/>
</dbReference>
<dbReference type="Proteomes" id="UP001443914">
    <property type="component" value="Unassembled WGS sequence"/>
</dbReference>
<evidence type="ECO:0000313" key="4">
    <source>
        <dbReference type="EMBL" id="KAK9724430.1"/>
    </source>
</evidence>
<evidence type="ECO:0000256" key="2">
    <source>
        <dbReference type="ARBA" id="ARBA00023002"/>
    </source>
</evidence>
<dbReference type="SUPFAM" id="SSF51735">
    <property type="entry name" value="NAD(P)-binding Rossmann-fold domains"/>
    <property type="match status" value="1"/>
</dbReference>
<dbReference type="InterPro" id="IPR011032">
    <property type="entry name" value="GroES-like_sf"/>
</dbReference>
<dbReference type="PANTHER" id="PTHR48106:SF13">
    <property type="entry name" value="QUINONE OXIDOREDUCTASE-RELATED"/>
    <property type="match status" value="1"/>
</dbReference>
<dbReference type="Pfam" id="PF08240">
    <property type="entry name" value="ADH_N"/>
    <property type="match status" value="1"/>
</dbReference>
<dbReference type="GO" id="GO:0005829">
    <property type="term" value="C:cytosol"/>
    <property type="evidence" value="ECO:0007669"/>
    <property type="project" value="TreeGrafter"/>
</dbReference>
<feature type="domain" description="Enoyl reductase (ER)" evidence="3">
    <location>
        <begin position="85"/>
        <end position="302"/>
    </location>
</feature>
<evidence type="ECO:0000313" key="5">
    <source>
        <dbReference type="Proteomes" id="UP001443914"/>
    </source>
</evidence>
<keyword evidence="1" id="KW-0521">NADP</keyword>